<evidence type="ECO:0000313" key="2">
    <source>
        <dbReference type="Proteomes" id="UP000324222"/>
    </source>
</evidence>
<accession>A0A5B7H358</accession>
<dbReference type="AlphaFoldDB" id="A0A5B7H358"/>
<gene>
    <name evidence="1" type="ORF">E2C01_058504</name>
</gene>
<comment type="caution">
    <text evidence="1">The sequence shown here is derived from an EMBL/GenBank/DDBJ whole genome shotgun (WGS) entry which is preliminary data.</text>
</comment>
<evidence type="ECO:0000313" key="1">
    <source>
        <dbReference type="EMBL" id="MPC64389.1"/>
    </source>
</evidence>
<dbReference type="EMBL" id="VSRR010022015">
    <property type="protein sequence ID" value="MPC64389.1"/>
    <property type="molecule type" value="Genomic_DNA"/>
</dbReference>
<protein>
    <submittedName>
        <fullName evidence="1">Uncharacterized protein</fullName>
    </submittedName>
</protein>
<reference evidence="1 2" key="1">
    <citation type="submission" date="2019-05" db="EMBL/GenBank/DDBJ databases">
        <title>Another draft genome of Portunus trituberculatus and its Hox gene families provides insights of decapod evolution.</title>
        <authorList>
            <person name="Jeong J.-H."/>
            <person name="Song I."/>
            <person name="Kim S."/>
            <person name="Choi T."/>
            <person name="Kim D."/>
            <person name="Ryu S."/>
            <person name="Kim W."/>
        </authorList>
    </citation>
    <scope>NUCLEOTIDE SEQUENCE [LARGE SCALE GENOMIC DNA]</scope>
    <source>
        <tissue evidence="1">Muscle</tissue>
    </source>
</reference>
<organism evidence="1 2">
    <name type="scientific">Portunus trituberculatus</name>
    <name type="common">Swimming crab</name>
    <name type="synonym">Neptunus trituberculatus</name>
    <dbReference type="NCBI Taxonomy" id="210409"/>
    <lineage>
        <taxon>Eukaryota</taxon>
        <taxon>Metazoa</taxon>
        <taxon>Ecdysozoa</taxon>
        <taxon>Arthropoda</taxon>
        <taxon>Crustacea</taxon>
        <taxon>Multicrustacea</taxon>
        <taxon>Malacostraca</taxon>
        <taxon>Eumalacostraca</taxon>
        <taxon>Eucarida</taxon>
        <taxon>Decapoda</taxon>
        <taxon>Pleocyemata</taxon>
        <taxon>Brachyura</taxon>
        <taxon>Eubrachyura</taxon>
        <taxon>Portunoidea</taxon>
        <taxon>Portunidae</taxon>
        <taxon>Portuninae</taxon>
        <taxon>Portunus</taxon>
    </lineage>
</organism>
<dbReference type="Proteomes" id="UP000324222">
    <property type="component" value="Unassembled WGS sequence"/>
</dbReference>
<name>A0A5B7H358_PORTR</name>
<sequence length="75" mass="8200">MGTVSLFTLPSGERGAARRAVRRAACGTLSVLTDSVTRLFGSRKREHLKSISGYRVMRGVNSIVCIVWNVYAANK</sequence>
<proteinExistence type="predicted"/>
<keyword evidence="2" id="KW-1185">Reference proteome</keyword>